<feature type="compositionally biased region" description="Basic and acidic residues" evidence="1">
    <location>
        <begin position="109"/>
        <end position="127"/>
    </location>
</feature>
<protein>
    <submittedName>
        <fullName evidence="2">Uncharacterized protein</fullName>
    </submittedName>
</protein>
<dbReference type="AlphaFoldDB" id="A0A8T1V327"/>
<comment type="caution">
    <text evidence="2">The sequence shown here is derived from an EMBL/GenBank/DDBJ whole genome shotgun (WGS) entry which is preliminary data.</text>
</comment>
<proteinExistence type="predicted"/>
<reference evidence="2" key="1">
    <citation type="submission" date="2021-02" db="EMBL/GenBank/DDBJ databases">
        <authorList>
            <person name="Palmer J.M."/>
        </authorList>
    </citation>
    <scope>NUCLEOTIDE SEQUENCE</scope>
    <source>
        <strain evidence="2">SCRP734</strain>
    </source>
</reference>
<evidence type="ECO:0000256" key="1">
    <source>
        <dbReference type="SAM" id="MobiDB-lite"/>
    </source>
</evidence>
<dbReference type="Proteomes" id="UP000694044">
    <property type="component" value="Unassembled WGS sequence"/>
</dbReference>
<dbReference type="OrthoDB" id="124776at2759"/>
<feature type="compositionally biased region" description="Basic residues" evidence="1">
    <location>
        <begin position="148"/>
        <end position="160"/>
    </location>
</feature>
<dbReference type="EMBL" id="JAGDFM010000999">
    <property type="protein sequence ID" value="KAG7375677.1"/>
    <property type="molecule type" value="Genomic_DNA"/>
</dbReference>
<gene>
    <name evidence="2" type="ORF">PHYPSEUDO_015624</name>
</gene>
<feature type="region of interest" description="Disordered" evidence="1">
    <location>
        <begin position="109"/>
        <end position="170"/>
    </location>
</feature>
<keyword evidence="3" id="KW-1185">Reference proteome</keyword>
<accession>A0A8T1V327</accession>
<evidence type="ECO:0000313" key="3">
    <source>
        <dbReference type="Proteomes" id="UP000694044"/>
    </source>
</evidence>
<organism evidence="2 3">
    <name type="scientific">Phytophthora pseudosyringae</name>
    <dbReference type="NCBI Taxonomy" id="221518"/>
    <lineage>
        <taxon>Eukaryota</taxon>
        <taxon>Sar</taxon>
        <taxon>Stramenopiles</taxon>
        <taxon>Oomycota</taxon>
        <taxon>Peronosporomycetes</taxon>
        <taxon>Peronosporales</taxon>
        <taxon>Peronosporaceae</taxon>
        <taxon>Phytophthora</taxon>
    </lineage>
</organism>
<name>A0A8T1V327_9STRA</name>
<feature type="compositionally biased region" description="Basic and acidic residues" evidence="1">
    <location>
        <begin position="161"/>
        <end position="170"/>
    </location>
</feature>
<sequence>MSCPCLDLLLCKRWLRVGALEEELVTVDVPLRISTGSDEIKRKRQLTERKKYKSAQDVFSRISSDPTDLPDEKFQSALDNLENWWSHLRDGDVTMDVVSGDEDKHLMATQPKETKDDTFEEKVENQHVDPQSDSDKTAEVKQAIKPFNLRRRVGRPRKNRAAAEAHQRQE</sequence>
<evidence type="ECO:0000313" key="2">
    <source>
        <dbReference type="EMBL" id="KAG7375677.1"/>
    </source>
</evidence>